<evidence type="ECO:0000259" key="1">
    <source>
        <dbReference type="PROSITE" id="PS51459"/>
    </source>
</evidence>
<accession>A0A8T4LA39</accession>
<sequence length="311" mass="36581">MAYLTKLRKGGKVYYYLAENIRLAAGRRKQVRKYVGTEKPSETRLQTLMAQFEEEVETEQTKSQGRHYLTPDEITEADRINKEFWGRYHKQTPSVREQFDQNFVMAFVYNTNSIEGSTLSPKEVELLLSENISPNKPLDDVLEAKAAQRTLQFVKEHPGDLDEDLALKIHKMYFKDTKPKIAGQYKTHQNRVSGSRFELTPPQYVLPDMKNYFQEYQKLKKELCPLELAAWAHWKLVRIHPFQDGNGRTARIVMNFVLNKHGYAMIDIKTKEKQQYFNALEKCHYNNNARALAVRLVRRFKKQYLHALENE</sequence>
<dbReference type="PANTHER" id="PTHR13504">
    <property type="entry name" value="FIDO DOMAIN-CONTAINING PROTEIN DDB_G0283145"/>
    <property type="match status" value="1"/>
</dbReference>
<proteinExistence type="predicted"/>
<reference evidence="2" key="2">
    <citation type="submission" date="2021-05" db="EMBL/GenBank/DDBJ databases">
        <title>Protein family content uncovers lineage relationships and bacterial pathway maintenance mechanisms in DPANN archaea.</title>
        <authorList>
            <person name="Castelle C.J."/>
            <person name="Meheust R."/>
            <person name="Jaffe A.L."/>
            <person name="Seitz K."/>
            <person name="Gong X."/>
            <person name="Baker B.J."/>
            <person name="Banfield J.F."/>
        </authorList>
    </citation>
    <scope>NUCLEOTIDE SEQUENCE</scope>
    <source>
        <strain evidence="2">RIFCSPLOWO2_01_FULL_58_19</strain>
    </source>
</reference>
<feature type="domain" description="Fido" evidence="1">
    <location>
        <begin position="161"/>
        <end position="298"/>
    </location>
</feature>
<dbReference type="Gene3D" id="1.10.3290.10">
    <property type="entry name" value="Fido-like domain"/>
    <property type="match status" value="1"/>
</dbReference>
<evidence type="ECO:0000313" key="3">
    <source>
        <dbReference type="Proteomes" id="UP000678237"/>
    </source>
</evidence>
<dbReference type="InterPro" id="IPR040198">
    <property type="entry name" value="Fido_containing"/>
</dbReference>
<dbReference type="PANTHER" id="PTHR13504:SF38">
    <property type="entry name" value="FIDO DOMAIN-CONTAINING PROTEIN"/>
    <property type="match status" value="1"/>
</dbReference>
<dbReference type="PROSITE" id="PS51459">
    <property type="entry name" value="FIDO"/>
    <property type="match status" value="1"/>
</dbReference>
<dbReference type="AlphaFoldDB" id="A0A8T4LA39"/>
<dbReference type="InterPro" id="IPR003812">
    <property type="entry name" value="Fido"/>
</dbReference>
<name>A0A8T4LA39_9ARCH</name>
<dbReference type="Pfam" id="PF02661">
    <property type="entry name" value="Fic"/>
    <property type="match status" value="1"/>
</dbReference>
<reference evidence="2" key="1">
    <citation type="submission" date="2021-03" db="EMBL/GenBank/DDBJ databases">
        <authorList>
            <person name="Jaffe A."/>
        </authorList>
    </citation>
    <scope>NUCLEOTIDE SEQUENCE</scope>
    <source>
        <strain evidence="2">RIFCSPLOWO2_01_FULL_58_19</strain>
    </source>
</reference>
<organism evidence="2 3">
    <name type="scientific">Candidatus Iainarchaeum sp</name>
    <dbReference type="NCBI Taxonomy" id="3101447"/>
    <lineage>
        <taxon>Archaea</taxon>
        <taxon>Candidatus Iainarchaeota</taxon>
        <taxon>Candidatus Iainarchaeia</taxon>
        <taxon>Candidatus Iainarchaeales</taxon>
        <taxon>Candidatus Iainarchaeaceae</taxon>
        <taxon>Candidatus Iainarchaeum</taxon>
    </lineage>
</organism>
<dbReference type="SUPFAM" id="SSF140931">
    <property type="entry name" value="Fic-like"/>
    <property type="match status" value="1"/>
</dbReference>
<dbReference type="InterPro" id="IPR036597">
    <property type="entry name" value="Fido-like_dom_sf"/>
</dbReference>
<dbReference type="EMBL" id="JAGVWE010000007">
    <property type="protein sequence ID" value="MBS3063811.1"/>
    <property type="molecule type" value="Genomic_DNA"/>
</dbReference>
<evidence type="ECO:0000313" key="2">
    <source>
        <dbReference type="EMBL" id="MBS3063811.1"/>
    </source>
</evidence>
<gene>
    <name evidence="2" type="ORF">J4203_08185</name>
</gene>
<dbReference type="Proteomes" id="UP000678237">
    <property type="component" value="Unassembled WGS sequence"/>
</dbReference>
<protein>
    <submittedName>
        <fullName evidence="2">Fic family protein</fullName>
    </submittedName>
</protein>
<comment type="caution">
    <text evidence="2">The sequence shown here is derived from an EMBL/GenBank/DDBJ whole genome shotgun (WGS) entry which is preliminary data.</text>
</comment>